<organism evidence="2 3">
    <name type="scientific">Flavonifractor plautii</name>
    <name type="common">Fusobacterium plautii</name>
    <dbReference type="NCBI Taxonomy" id="292800"/>
    <lineage>
        <taxon>Bacteria</taxon>
        <taxon>Bacillati</taxon>
        <taxon>Bacillota</taxon>
        <taxon>Clostridia</taxon>
        <taxon>Eubacteriales</taxon>
        <taxon>Oscillospiraceae</taxon>
        <taxon>Flavonifractor</taxon>
    </lineage>
</organism>
<evidence type="ECO:0000256" key="1">
    <source>
        <dbReference type="SAM" id="Phobius"/>
    </source>
</evidence>
<sequence length="181" mass="20094">MNRLKTVLKDRSGQGTPMILAVVVCCMILACVVFEYMRLMIVAQGVRDSVQSAIVAVATENWDEAYPGLREGYSGGYQLSGSSWTQNVTTGNVYDRLQQVLGLVYEDGRYLKYAGPDLEYRFYDLHMELENAPLAPSAPEGITQLNVTGTVTVEVPLSFGFGHLPPMQITMKLNAKYVPRF</sequence>
<feature type="transmembrane region" description="Helical" evidence="1">
    <location>
        <begin position="18"/>
        <end position="37"/>
    </location>
</feature>
<dbReference type="PROSITE" id="PS51257">
    <property type="entry name" value="PROKAR_LIPOPROTEIN"/>
    <property type="match status" value="1"/>
</dbReference>
<dbReference type="EMBL" id="WKPO01000002">
    <property type="protein sequence ID" value="MSB47624.1"/>
    <property type="molecule type" value="Genomic_DNA"/>
</dbReference>
<evidence type="ECO:0000313" key="2">
    <source>
        <dbReference type="EMBL" id="MSB47624.1"/>
    </source>
</evidence>
<dbReference type="RefSeq" id="WP_105205743.1">
    <property type="nucleotide sequence ID" value="NZ_WKPO01000002.1"/>
</dbReference>
<accession>A0A6I2RJ98</accession>
<dbReference type="Proteomes" id="UP000429811">
    <property type="component" value="Unassembled WGS sequence"/>
</dbReference>
<dbReference type="AlphaFoldDB" id="A0A6I2RJ98"/>
<keyword evidence="1" id="KW-0472">Membrane</keyword>
<proteinExistence type="predicted"/>
<dbReference type="GeneID" id="89521321"/>
<keyword evidence="1" id="KW-0812">Transmembrane</keyword>
<gene>
    <name evidence="2" type="ORF">GKE90_02765</name>
</gene>
<protein>
    <submittedName>
        <fullName evidence="2">Uncharacterized protein</fullName>
    </submittedName>
</protein>
<name>A0A6I2RJ98_FLAPL</name>
<comment type="caution">
    <text evidence="2">The sequence shown here is derived from an EMBL/GenBank/DDBJ whole genome shotgun (WGS) entry which is preliminary data.</text>
</comment>
<reference evidence="2 3" key="1">
    <citation type="journal article" date="2019" name="Nat. Med.">
        <title>A library of human gut bacterial isolates paired with longitudinal multiomics data enables mechanistic microbiome research.</title>
        <authorList>
            <person name="Poyet M."/>
            <person name="Groussin M."/>
            <person name="Gibbons S.M."/>
            <person name="Avila-Pacheco J."/>
            <person name="Jiang X."/>
            <person name="Kearney S.M."/>
            <person name="Perrotta A.R."/>
            <person name="Berdy B."/>
            <person name="Zhao S."/>
            <person name="Lieberman T.D."/>
            <person name="Swanson P.K."/>
            <person name="Smith M."/>
            <person name="Roesemann S."/>
            <person name="Alexander J.E."/>
            <person name="Rich S.A."/>
            <person name="Livny J."/>
            <person name="Vlamakis H."/>
            <person name="Clish C."/>
            <person name="Bullock K."/>
            <person name="Deik A."/>
            <person name="Scott J."/>
            <person name="Pierce K.A."/>
            <person name="Xavier R.J."/>
            <person name="Alm E.J."/>
        </authorList>
    </citation>
    <scope>NUCLEOTIDE SEQUENCE [LARGE SCALE GENOMIC DNA]</scope>
    <source>
        <strain evidence="2 3">BIOML-A5</strain>
    </source>
</reference>
<evidence type="ECO:0000313" key="3">
    <source>
        <dbReference type="Proteomes" id="UP000429811"/>
    </source>
</evidence>
<keyword evidence="1" id="KW-1133">Transmembrane helix</keyword>